<name>A0ABW3Y3N7_9FLAO</name>
<dbReference type="EMBL" id="JBHTMY010000003">
    <property type="protein sequence ID" value="MFD1316487.1"/>
    <property type="molecule type" value="Genomic_DNA"/>
</dbReference>
<comment type="caution">
    <text evidence="2">The sequence shown here is derived from an EMBL/GenBank/DDBJ whole genome shotgun (WGS) entry which is preliminary data.</text>
</comment>
<protein>
    <submittedName>
        <fullName evidence="2">Uncharacterized protein</fullName>
    </submittedName>
</protein>
<evidence type="ECO:0000313" key="3">
    <source>
        <dbReference type="Proteomes" id="UP001597201"/>
    </source>
</evidence>
<reference evidence="3" key="1">
    <citation type="journal article" date="2019" name="Int. J. Syst. Evol. Microbiol.">
        <title>The Global Catalogue of Microorganisms (GCM) 10K type strain sequencing project: providing services to taxonomists for standard genome sequencing and annotation.</title>
        <authorList>
            <consortium name="The Broad Institute Genomics Platform"/>
            <consortium name="The Broad Institute Genome Sequencing Center for Infectious Disease"/>
            <person name="Wu L."/>
            <person name="Ma J."/>
        </authorList>
    </citation>
    <scope>NUCLEOTIDE SEQUENCE [LARGE SCALE GENOMIC DNA]</scope>
    <source>
        <strain evidence="3">CCUG 61485</strain>
    </source>
</reference>
<gene>
    <name evidence="2" type="ORF">ACFQ39_12750</name>
</gene>
<accession>A0ABW3Y3N7</accession>
<proteinExistence type="predicted"/>
<keyword evidence="1" id="KW-0175">Coiled coil</keyword>
<organism evidence="2 3">
    <name type="scientific">Namhaeicola litoreus</name>
    <dbReference type="NCBI Taxonomy" id="1052145"/>
    <lineage>
        <taxon>Bacteria</taxon>
        <taxon>Pseudomonadati</taxon>
        <taxon>Bacteroidota</taxon>
        <taxon>Flavobacteriia</taxon>
        <taxon>Flavobacteriales</taxon>
        <taxon>Flavobacteriaceae</taxon>
        <taxon>Namhaeicola</taxon>
    </lineage>
</organism>
<sequence length="126" mass="15523">METKIVYLSDLKFNLSVWKKELRFHKQEMERFEKKMEEIAKRNLGVKAMAPLEGFQNRIIREKEVIGQLLQRIRMKRRIVETLEKGSEDDDRLRNQQNTLRDDMKTYIKLHYELKEEIMDYFLKWL</sequence>
<keyword evidence="3" id="KW-1185">Reference proteome</keyword>
<evidence type="ECO:0000313" key="2">
    <source>
        <dbReference type="EMBL" id="MFD1316487.1"/>
    </source>
</evidence>
<dbReference type="RefSeq" id="WP_377179513.1">
    <property type="nucleotide sequence ID" value="NZ_JBHTMY010000003.1"/>
</dbReference>
<feature type="coiled-coil region" evidence="1">
    <location>
        <begin position="15"/>
        <end position="42"/>
    </location>
</feature>
<evidence type="ECO:0000256" key="1">
    <source>
        <dbReference type="SAM" id="Coils"/>
    </source>
</evidence>
<dbReference type="Proteomes" id="UP001597201">
    <property type="component" value="Unassembled WGS sequence"/>
</dbReference>